<sequence>MGKTPNRQTCYHKFSLTSLEILLKINHFYLFIINKSTEYFSLESRAYFIIHKTMKFQIQSTDIYYSF</sequence>
<reference evidence="1" key="1">
    <citation type="journal article" date="2005" name="Genome Res.">
        <title>Gene and alternative splicing annotation with AIR.</title>
        <authorList>
            <person name="Florea L."/>
            <person name="Di Francesco V."/>
            <person name="Miller J."/>
            <person name="Turner R."/>
            <person name="Yao A."/>
            <person name="Harris M."/>
            <person name="Walenz B."/>
            <person name="Mobarry C."/>
            <person name="Merkulov G.V."/>
            <person name="Charlab R."/>
            <person name="Dew I."/>
            <person name="Deng Z."/>
            <person name="Istrail S."/>
            <person name="Li P."/>
            <person name="Sutton G."/>
        </authorList>
    </citation>
    <scope>NUCLEOTIDE SEQUENCE</scope>
    <source>
        <strain evidence="1">BN</strain>
    </source>
</reference>
<reference evidence="1" key="2">
    <citation type="submission" date="2005-07" db="EMBL/GenBank/DDBJ databases">
        <authorList>
            <person name="Mural R.J."/>
            <person name="Li P.W."/>
            <person name="Adams M.D."/>
            <person name="Amanatides P.G."/>
            <person name="Baden-Tillson H."/>
            <person name="Barnstead M."/>
            <person name="Chin S.H."/>
            <person name="Dew I."/>
            <person name="Evans C.A."/>
            <person name="Ferriera S."/>
            <person name="Flanigan M."/>
            <person name="Fosler C."/>
            <person name="Glodek A."/>
            <person name="Gu Z."/>
            <person name="Holt R.A."/>
            <person name="Jennings D."/>
            <person name="Kraft C.L."/>
            <person name="Lu F."/>
            <person name="Nguyen T."/>
            <person name="Nusskern D.R."/>
            <person name="Pfannkoch C.M."/>
            <person name="Sitter C."/>
            <person name="Sutton G.G."/>
            <person name="Venter J.C."/>
            <person name="Wang Z."/>
            <person name="Woodage T."/>
            <person name="Zheng X.H."/>
            <person name="Zhong F."/>
        </authorList>
    </citation>
    <scope>NUCLEOTIDE SEQUENCE</scope>
    <source>
        <strain evidence="1">BN</strain>
        <strain evidence="2">BN, Sprague-Dawley</strain>
    </source>
</reference>
<organism evidence="1 2">
    <name type="scientific">Rattus norvegicus</name>
    <name type="common">Rat</name>
    <dbReference type="NCBI Taxonomy" id="10116"/>
    <lineage>
        <taxon>Eukaryota</taxon>
        <taxon>Metazoa</taxon>
        <taxon>Chordata</taxon>
        <taxon>Craniata</taxon>
        <taxon>Vertebrata</taxon>
        <taxon>Euteleostomi</taxon>
        <taxon>Mammalia</taxon>
        <taxon>Eutheria</taxon>
        <taxon>Euarchontoglires</taxon>
        <taxon>Glires</taxon>
        <taxon>Rodentia</taxon>
        <taxon>Myomorpha</taxon>
        <taxon>Muroidea</taxon>
        <taxon>Muridae</taxon>
        <taxon>Murinae</taxon>
        <taxon>Rattus</taxon>
    </lineage>
</organism>
<protein>
    <submittedName>
        <fullName evidence="1">RCG28220, isoform CRA_a</fullName>
    </submittedName>
</protein>
<evidence type="ECO:0000313" key="1">
    <source>
        <dbReference type="EMBL" id="EDM15034.1"/>
    </source>
</evidence>
<accession>A6IDU7</accession>
<gene>
    <name evidence="1" type="ORF">rCG_28220</name>
</gene>
<reference evidence="2" key="3">
    <citation type="submission" date="2005-09" db="EMBL/GenBank/DDBJ databases">
        <authorList>
            <person name="Mural R.J."/>
            <person name="Li P.W."/>
            <person name="Adams M.D."/>
            <person name="Amanatides P.G."/>
            <person name="Baden-Tillson H."/>
            <person name="Barnstead M."/>
            <person name="Chin S.H."/>
            <person name="Dew I."/>
            <person name="Evans C.A."/>
            <person name="Ferriera S."/>
            <person name="Flanigan M."/>
            <person name="Fosler C."/>
            <person name="Glodek A."/>
            <person name="Gu Z."/>
            <person name="Holt R.A."/>
            <person name="Jennings D."/>
            <person name="Kraft C.L."/>
            <person name="Lu F."/>
            <person name="Nguyen T."/>
            <person name="Nusskern D.R."/>
            <person name="Pfannkoch C.M."/>
            <person name="Sitter C."/>
            <person name="Sutton G.G."/>
            <person name="Venter J.C."/>
            <person name="Wang Z."/>
            <person name="Woodage T."/>
            <person name="Zheng X.H."/>
            <person name="Zhong F."/>
        </authorList>
    </citation>
    <scope>NUCLEOTIDE SEQUENCE [LARGE SCALE GENOMIC DNA]</scope>
    <source>
        <strain>BN</strain>
        <strain evidence="2">Sprague-Dawley</strain>
    </source>
</reference>
<dbReference type="EMBL" id="CH473959">
    <property type="protein sequence ID" value="EDM15033.1"/>
    <property type="molecule type" value="Genomic_DNA"/>
</dbReference>
<dbReference type="EMBL" id="CH473959">
    <property type="protein sequence ID" value="EDM15034.1"/>
    <property type="molecule type" value="Genomic_DNA"/>
</dbReference>
<dbReference type="Proteomes" id="UP000234681">
    <property type="component" value="Chromosome 4"/>
</dbReference>
<proteinExistence type="predicted"/>
<name>A6IDU7_RAT</name>
<dbReference type="AlphaFoldDB" id="A6IDU7"/>
<evidence type="ECO:0000313" key="2">
    <source>
        <dbReference type="Proteomes" id="UP000234681"/>
    </source>
</evidence>